<comment type="caution">
    <text evidence="10">The sequence shown here is derived from an EMBL/GenBank/DDBJ whole genome shotgun (WGS) entry which is preliminary data.</text>
</comment>
<dbReference type="RefSeq" id="WP_152801327.1">
    <property type="nucleotide sequence ID" value="NZ_WHNX01000003.1"/>
</dbReference>
<comment type="similarity">
    <text evidence="8">Belongs to the binding-protein-dependent transport system permease family.</text>
</comment>
<dbReference type="PANTHER" id="PTHR30614:SF0">
    <property type="entry name" value="L-CYSTINE TRANSPORT SYSTEM PERMEASE PROTEIN TCYL"/>
    <property type="match status" value="1"/>
</dbReference>
<keyword evidence="5" id="KW-0029">Amino-acid transport</keyword>
<organism evidence="10 11">
    <name type="scientific">Alkalibaculum sporogenes</name>
    <dbReference type="NCBI Taxonomy" id="2655001"/>
    <lineage>
        <taxon>Bacteria</taxon>
        <taxon>Bacillati</taxon>
        <taxon>Bacillota</taxon>
        <taxon>Clostridia</taxon>
        <taxon>Eubacteriales</taxon>
        <taxon>Eubacteriaceae</taxon>
        <taxon>Alkalibaculum</taxon>
    </lineage>
</organism>
<evidence type="ECO:0000256" key="5">
    <source>
        <dbReference type="ARBA" id="ARBA00022970"/>
    </source>
</evidence>
<proteinExistence type="inferred from homology"/>
<dbReference type="PROSITE" id="PS50928">
    <property type="entry name" value="ABC_TM1"/>
    <property type="match status" value="1"/>
</dbReference>
<feature type="transmembrane region" description="Helical" evidence="8">
    <location>
        <begin position="20"/>
        <end position="41"/>
    </location>
</feature>
<gene>
    <name evidence="10" type="ORF">GC105_02410</name>
</gene>
<evidence type="ECO:0000256" key="3">
    <source>
        <dbReference type="ARBA" id="ARBA00022475"/>
    </source>
</evidence>
<keyword evidence="3" id="KW-1003">Cell membrane</keyword>
<dbReference type="CDD" id="cd06261">
    <property type="entry name" value="TM_PBP2"/>
    <property type="match status" value="1"/>
</dbReference>
<dbReference type="Gene3D" id="1.10.3720.10">
    <property type="entry name" value="MetI-like"/>
    <property type="match status" value="1"/>
</dbReference>
<evidence type="ECO:0000256" key="6">
    <source>
        <dbReference type="ARBA" id="ARBA00022989"/>
    </source>
</evidence>
<evidence type="ECO:0000313" key="11">
    <source>
        <dbReference type="Proteomes" id="UP000440004"/>
    </source>
</evidence>
<dbReference type="EMBL" id="WHNX01000003">
    <property type="protein sequence ID" value="MPW24646.1"/>
    <property type="molecule type" value="Genomic_DNA"/>
</dbReference>
<dbReference type="InterPro" id="IPR043429">
    <property type="entry name" value="ArtM/GltK/GlnP/TcyL/YhdX-like"/>
</dbReference>
<protein>
    <submittedName>
        <fullName evidence="10">ABC transporter permease subunit</fullName>
    </submittedName>
</protein>
<comment type="subcellular location">
    <subcellularLocation>
        <location evidence="1 8">Cell membrane</location>
        <topology evidence="1 8">Multi-pass membrane protein</topology>
    </subcellularLocation>
</comment>
<keyword evidence="6 8" id="KW-1133">Transmembrane helix</keyword>
<dbReference type="AlphaFoldDB" id="A0A6A7K5B9"/>
<evidence type="ECO:0000256" key="4">
    <source>
        <dbReference type="ARBA" id="ARBA00022692"/>
    </source>
</evidence>
<keyword evidence="11" id="KW-1185">Reference proteome</keyword>
<dbReference type="GO" id="GO:0043190">
    <property type="term" value="C:ATP-binding cassette (ABC) transporter complex"/>
    <property type="evidence" value="ECO:0007669"/>
    <property type="project" value="InterPro"/>
</dbReference>
<keyword evidence="4 8" id="KW-0812">Transmembrane</keyword>
<sequence>MSYIMEIMPLMMQGLRTTIWVFVFTGLLSIPLGMIICTLRLSKSKILQGTMQLYILIVRGTPLLLQLIFVFFGLVYVGIVLDRGTAVLIAFTLNYAAYFAEIFRGGVMSISEGQYEASKVLGLSKRDTYFGVILPQVFKRVLPPVGNELITLVKDTSLVYVLGLGDVIRAAKTLSNTQASLMPIVVAGVIYLVLIAIVTYLLRRTEIKYNYYR</sequence>
<evidence type="ECO:0000313" key="10">
    <source>
        <dbReference type="EMBL" id="MPW24646.1"/>
    </source>
</evidence>
<dbReference type="Proteomes" id="UP000440004">
    <property type="component" value="Unassembled WGS sequence"/>
</dbReference>
<feature type="domain" description="ABC transmembrane type-1" evidence="9">
    <location>
        <begin position="15"/>
        <end position="203"/>
    </location>
</feature>
<dbReference type="InterPro" id="IPR010065">
    <property type="entry name" value="AA_ABC_transptr_permease_3TM"/>
</dbReference>
<reference evidence="10 11" key="1">
    <citation type="submission" date="2019-10" db="EMBL/GenBank/DDBJ databases">
        <title>Alkalibaculum tamaniensis sp.nov., a new alkaliphilic acetogen, isolated on methoxylated aromatics from a mud volcano.</title>
        <authorList>
            <person name="Khomyakova M.A."/>
            <person name="Merkel A.Y."/>
            <person name="Bonch-Osmolovskaya E.A."/>
            <person name="Slobodkin A.I."/>
        </authorList>
    </citation>
    <scope>NUCLEOTIDE SEQUENCE [LARGE SCALE GENOMIC DNA]</scope>
    <source>
        <strain evidence="10 11">M08DMB</strain>
    </source>
</reference>
<feature type="transmembrane region" description="Helical" evidence="8">
    <location>
        <begin position="179"/>
        <end position="202"/>
    </location>
</feature>
<evidence type="ECO:0000256" key="7">
    <source>
        <dbReference type="ARBA" id="ARBA00023136"/>
    </source>
</evidence>
<dbReference type="InterPro" id="IPR000515">
    <property type="entry name" value="MetI-like"/>
</dbReference>
<dbReference type="Pfam" id="PF00528">
    <property type="entry name" value="BPD_transp_1"/>
    <property type="match status" value="1"/>
</dbReference>
<keyword evidence="2 8" id="KW-0813">Transport</keyword>
<dbReference type="SUPFAM" id="SSF161098">
    <property type="entry name" value="MetI-like"/>
    <property type="match status" value="1"/>
</dbReference>
<accession>A0A6A7K5B9</accession>
<evidence type="ECO:0000256" key="1">
    <source>
        <dbReference type="ARBA" id="ARBA00004651"/>
    </source>
</evidence>
<dbReference type="NCBIfam" id="TIGR01726">
    <property type="entry name" value="HEQRo_perm_3TM"/>
    <property type="match status" value="1"/>
</dbReference>
<dbReference type="GO" id="GO:0006865">
    <property type="term" value="P:amino acid transport"/>
    <property type="evidence" value="ECO:0007669"/>
    <property type="project" value="UniProtKB-KW"/>
</dbReference>
<evidence type="ECO:0000259" key="9">
    <source>
        <dbReference type="PROSITE" id="PS50928"/>
    </source>
</evidence>
<feature type="transmembrane region" description="Helical" evidence="8">
    <location>
        <begin position="53"/>
        <end position="79"/>
    </location>
</feature>
<dbReference type="PANTHER" id="PTHR30614">
    <property type="entry name" value="MEMBRANE COMPONENT OF AMINO ACID ABC TRANSPORTER"/>
    <property type="match status" value="1"/>
</dbReference>
<dbReference type="GO" id="GO:0022857">
    <property type="term" value="F:transmembrane transporter activity"/>
    <property type="evidence" value="ECO:0007669"/>
    <property type="project" value="InterPro"/>
</dbReference>
<evidence type="ECO:0000256" key="2">
    <source>
        <dbReference type="ARBA" id="ARBA00022448"/>
    </source>
</evidence>
<keyword evidence="7 8" id="KW-0472">Membrane</keyword>
<feature type="transmembrane region" description="Helical" evidence="8">
    <location>
        <begin position="85"/>
        <end position="103"/>
    </location>
</feature>
<evidence type="ECO:0000256" key="8">
    <source>
        <dbReference type="RuleBase" id="RU363032"/>
    </source>
</evidence>
<name>A0A6A7K5B9_9FIRM</name>
<dbReference type="InterPro" id="IPR035906">
    <property type="entry name" value="MetI-like_sf"/>
</dbReference>